<evidence type="ECO:0000313" key="3">
    <source>
        <dbReference type="Proteomes" id="UP001281761"/>
    </source>
</evidence>
<organism evidence="2 3">
    <name type="scientific">Blattamonas nauphoetae</name>
    <dbReference type="NCBI Taxonomy" id="2049346"/>
    <lineage>
        <taxon>Eukaryota</taxon>
        <taxon>Metamonada</taxon>
        <taxon>Preaxostyla</taxon>
        <taxon>Oxymonadida</taxon>
        <taxon>Blattamonas</taxon>
    </lineage>
</organism>
<gene>
    <name evidence="2" type="ORF">BLNAU_8155</name>
</gene>
<evidence type="ECO:0000313" key="2">
    <source>
        <dbReference type="EMBL" id="KAK2956878.1"/>
    </source>
</evidence>
<evidence type="ECO:0000256" key="1">
    <source>
        <dbReference type="SAM" id="MobiDB-lite"/>
    </source>
</evidence>
<sequence length="380" mass="42709">MLYAPQNSFNFHYRHTTMERASAIRNRNSVWHNKYAEWCGVLKSLKDQKIIIEMTDDLNDTPIPMPFDFDEELEAEYETGLEPNQPFTFRVHFLLEENGNPKTSICSFNVGTCDKSLTFNRYVSCFIRDGGNPEIMMSRMMEGENVSLVGVLIESQSIGTGKYSTKLRAKPVQTEYYRGMSDREFTFWLERNPPNTEVKTSVSNAKTNSTYEFVAKIVIDDEKKSVDYVLQVLDPIEGSYEQFTKLDTISELEAKIAAEIQKGQVRAAPPQLPTGPTQATGPSQNQFMRIVPPTICGSDTTFTDSISTAMPPNMTVAASQNGIEMFVKLTGSVSPSCESFNVRLPSRPSASNTARCPSLLPTHADSRFAPFTFRLTNRQV</sequence>
<dbReference type="Proteomes" id="UP001281761">
    <property type="component" value="Unassembled WGS sequence"/>
</dbReference>
<keyword evidence="3" id="KW-1185">Reference proteome</keyword>
<accession>A0ABQ9XZI0</accession>
<dbReference type="EMBL" id="JARBJD010000051">
    <property type="protein sequence ID" value="KAK2956878.1"/>
    <property type="molecule type" value="Genomic_DNA"/>
</dbReference>
<feature type="region of interest" description="Disordered" evidence="1">
    <location>
        <begin position="265"/>
        <end position="285"/>
    </location>
</feature>
<name>A0ABQ9XZI0_9EUKA</name>
<comment type="caution">
    <text evidence="2">The sequence shown here is derived from an EMBL/GenBank/DDBJ whole genome shotgun (WGS) entry which is preliminary data.</text>
</comment>
<feature type="compositionally biased region" description="Polar residues" evidence="1">
    <location>
        <begin position="274"/>
        <end position="285"/>
    </location>
</feature>
<proteinExistence type="predicted"/>
<protein>
    <submittedName>
        <fullName evidence="2">Uncharacterized protein</fullName>
    </submittedName>
</protein>
<reference evidence="2 3" key="1">
    <citation type="journal article" date="2022" name="bioRxiv">
        <title>Genomics of Preaxostyla Flagellates Illuminates Evolutionary Transitions and the Path Towards Mitochondrial Loss.</title>
        <authorList>
            <person name="Novak L.V.F."/>
            <person name="Treitli S.C."/>
            <person name="Pyrih J."/>
            <person name="Halakuc P."/>
            <person name="Pipaliya S.V."/>
            <person name="Vacek V."/>
            <person name="Brzon O."/>
            <person name="Soukal P."/>
            <person name="Eme L."/>
            <person name="Dacks J.B."/>
            <person name="Karnkowska A."/>
            <person name="Elias M."/>
            <person name="Hampl V."/>
        </authorList>
    </citation>
    <scope>NUCLEOTIDE SEQUENCE [LARGE SCALE GENOMIC DNA]</scope>
    <source>
        <strain evidence="2">NAU3</strain>
        <tissue evidence="2">Gut</tissue>
    </source>
</reference>